<dbReference type="Proteomes" id="UP001165584">
    <property type="component" value="Unassembled WGS sequence"/>
</dbReference>
<protein>
    <submittedName>
        <fullName evidence="3">DUF4190 domain-containing protein</fullName>
    </submittedName>
</protein>
<gene>
    <name evidence="3" type="ORF">N1027_08790</name>
</gene>
<evidence type="ECO:0000313" key="3">
    <source>
        <dbReference type="EMBL" id="MCS5718234.1"/>
    </source>
</evidence>
<keyword evidence="1" id="KW-1133">Transmembrane helix</keyword>
<reference evidence="3" key="1">
    <citation type="submission" date="2022-08" db="EMBL/GenBank/DDBJ databases">
        <authorList>
            <person name="Deng Y."/>
            <person name="Han X.-F."/>
            <person name="Zhang Y.-Q."/>
        </authorList>
    </citation>
    <scope>NUCLEOTIDE SEQUENCE</scope>
    <source>
        <strain evidence="3">CPCC 205763</strain>
    </source>
</reference>
<dbReference type="InterPro" id="IPR025241">
    <property type="entry name" value="DUF4190"/>
</dbReference>
<organism evidence="3 4">
    <name type="scientific">Herbiconiux aconitum</name>
    <dbReference type="NCBI Taxonomy" id="2970913"/>
    <lineage>
        <taxon>Bacteria</taxon>
        <taxon>Bacillati</taxon>
        <taxon>Actinomycetota</taxon>
        <taxon>Actinomycetes</taxon>
        <taxon>Micrococcales</taxon>
        <taxon>Microbacteriaceae</taxon>
        <taxon>Herbiconiux</taxon>
    </lineage>
</organism>
<comment type="caution">
    <text evidence="3">The sequence shown here is derived from an EMBL/GenBank/DDBJ whole genome shotgun (WGS) entry which is preliminary data.</text>
</comment>
<evidence type="ECO:0000259" key="2">
    <source>
        <dbReference type="Pfam" id="PF13828"/>
    </source>
</evidence>
<sequence>MTEPTPAYTPAPVAQKTNVLAIVSLVISILSFNIIAVILGFIALSQIKKTGESGRGLAIAGIIIGGIGVIFWVVFIIIAVAAAATGAITTTY</sequence>
<evidence type="ECO:0000256" key="1">
    <source>
        <dbReference type="SAM" id="Phobius"/>
    </source>
</evidence>
<evidence type="ECO:0000313" key="4">
    <source>
        <dbReference type="Proteomes" id="UP001165584"/>
    </source>
</evidence>
<dbReference type="Pfam" id="PF13828">
    <property type="entry name" value="DUF4190"/>
    <property type="match status" value="1"/>
</dbReference>
<keyword evidence="4" id="KW-1185">Reference proteome</keyword>
<feature type="transmembrane region" description="Helical" evidence="1">
    <location>
        <begin position="56"/>
        <end position="84"/>
    </location>
</feature>
<feature type="domain" description="DUF4190" evidence="2">
    <location>
        <begin position="20"/>
        <end position="75"/>
    </location>
</feature>
<name>A0ABT2GTH3_9MICO</name>
<keyword evidence="1" id="KW-0472">Membrane</keyword>
<keyword evidence="1" id="KW-0812">Transmembrane</keyword>
<dbReference type="EMBL" id="JANLCM010000001">
    <property type="protein sequence ID" value="MCS5718234.1"/>
    <property type="molecule type" value="Genomic_DNA"/>
</dbReference>
<dbReference type="RefSeq" id="WP_259506999.1">
    <property type="nucleotide sequence ID" value="NZ_JANLCM010000001.1"/>
</dbReference>
<proteinExistence type="predicted"/>
<accession>A0ABT2GTH3</accession>
<feature type="transmembrane region" description="Helical" evidence="1">
    <location>
        <begin position="20"/>
        <end position="44"/>
    </location>
</feature>